<name>A0ABV0JUE0_9CYAN</name>
<evidence type="ECO:0000259" key="1">
    <source>
        <dbReference type="Pfam" id="PF11924"/>
    </source>
</evidence>
<dbReference type="Pfam" id="PF11924">
    <property type="entry name" value="IAT_beta"/>
    <property type="match status" value="1"/>
</dbReference>
<dbReference type="Gene3D" id="2.160.20.10">
    <property type="entry name" value="Single-stranded right-handed beta-helix, Pectin lyase-like"/>
    <property type="match status" value="1"/>
</dbReference>
<comment type="caution">
    <text evidence="3">The sequence shown here is derived from an EMBL/GenBank/DDBJ whole genome shotgun (WGS) entry which is preliminary data.</text>
</comment>
<dbReference type="InterPro" id="IPR038177">
    <property type="entry name" value="IAT_beta_sf"/>
</dbReference>
<evidence type="ECO:0000313" key="3">
    <source>
        <dbReference type="EMBL" id="MEP0866993.1"/>
    </source>
</evidence>
<dbReference type="SMART" id="SM00710">
    <property type="entry name" value="PbH1"/>
    <property type="match status" value="6"/>
</dbReference>
<dbReference type="RefSeq" id="WP_190417901.1">
    <property type="nucleotide sequence ID" value="NZ_JAMPKK010000056.1"/>
</dbReference>
<dbReference type="InterPro" id="IPR039448">
    <property type="entry name" value="Beta_helix"/>
</dbReference>
<dbReference type="InterPro" id="IPR012334">
    <property type="entry name" value="Pectin_lyas_fold"/>
</dbReference>
<reference evidence="3 4" key="1">
    <citation type="submission" date="2022-04" db="EMBL/GenBank/DDBJ databases">
        <title>Positive selection, recombination, and allopatry shape intraspecific diversity of widespread and dominant cyanobacteria.</title>
        <authorList>
            <person name="Wei J."/>
            <person name="Shu W."/>
            <person name="Hu C."/>
        </authorList>
    </citation>
    <scope>NUCLEOTIDE SEQUENCE [LARGE SCALE GENOMIC DNA]</scope>
    <source>
        <strain evidence="3 4">GB2-A5</strain>
    </source>
</reference>
<dbReference type="Gene3D" id="2.40.160.160">
    <property type="entry name" value="Inverse autotransporter, beta-domain"/>
    <property type="match status" value="1"/>
</dbReference>
<dbReference type="SUPFAM" id="SSF51126">
    <property type="entry name" value="Pectin lyase-like"/>
    <property type="match status" value="1"/>
</dbReference>
<dbReference type="EMBL" id="JAMPKK010000056">
    <property type="protein sequence ID" value="MEP0866993.1"/>
    <property type="molecule type" value="Genomic_DNA"/>
</dbReference>
<dbReference type="Pfam" id="PF13229">
    <property type="entry name" value="Beta_helix"/>
    <property type="match status" value="1"/>
</dbReference>
<dbReference type="InterPro" id="IPR024519">
    <property type="entry name" value="IAT_beta"/>
</dbReference>
<dbReference type="InterPro" id="IPR006626">
    <property type="entry name" value="PbH1"/>
</dbReference>
<keyword evidence="4" id="KW-1185">Reference proteome</keyword>
<dbReference type="InterPro" id="IPR011050">
    <property type="entry name" value="Pectin_lyase_fold/virulence"/>
</dbReference>
<dbReference type="Proteomes" id="UP001442494">
    <property type="component" value="Unassembled WGS sequence"/>
</dbReference>
<sequence>MGISKRSLLRYAPFSGYSLSLSLLLVGMLTSTGVAQTTPSESAPFNGLGILADESIPQGDSNEARISEDVSFSPRFGVGYSTSGAGFDAFTSFEGFVPLLQNAGSNLTFLEGRLLWSTNNSTLGGNVLLGHRFYSSSDNRIFGGYVSYDNRNTGNAVFNQIGTGFESLGENWDFRINAYIPVGDTRQVVEENVSDTGLSVSAPFFTGNFLSFVGETSRQINRRLEAAMAGFDFEAGAKIASLGDSGDIRGYAGLYYYDANGSDEILGWRTRLEVRPTDSLRLGLSVQDDATFGTNVVLSVAANFPGSRPRGSRNQTLARMGESVARQVNIVVDEQFESETIRDRFTVLATNPNTNEPYFFQHVNLDAQVGNGTFELPFGTLQDALNVVKSDNIIYVQPGKNLTEIPAFTLPNNVAVLSTAPVQNINGVVLPLSGAGVQPIVTGGVTLGNNNTISGFAIANPNGAGITGNNISNPTIRENAIANTATDGIRLDNPTGKVTISNNNFSNIDGNGISINTANTQSELVIDSNIITRDISGFGFTGIKIVAGDDTVTTATISNNQISESMFRGIQIDALGNSQTLLLVESNTISGSQFNGITINADENAQISTSVRLNTLTNNNIVGAFGGGEFDAQTYSNSSVCLQLDNNKSTPSTNGEDYNLANNNVGGSTFQVEDTLATNTGTVTENPAPLDFPKVPRGTCGFP</sequence>
<feature type="domain" description="Inverse autotransporter beta-domain" evidence="1">
    <location>
        <begin position="93"/>
        <end position="237"/>
    </location>
</feature>
<feature type="domain" description="Right handed beta helix" evidence="2">
    <location>
        <begin position="448"/>
        <end position="550"/>
    </location>
</feature>
<protein>
    <submittedName>
        <fullName evidence="3">Right-handed parallel beta-helix repeat-containing protein</fullName>
    </submittedName>
</protein>
<gene>
    <name evidence="3" type="ORF">NDI37_21305</name>
</gene>
<evidence type="ECO:0000259" key="2">
    <source>
        <dbReference type="Pfam" id="PF13229"/>
    </source>
</evidence>
<proteinExistence type="predicted"/>
<evidence type="ECO:0000313" key="4">
    <source>
        <dbReference type="Proteomes" id="UP001442494"/>
    </source>
</evidence>
<accession>A0ABV0JUE0</accession>
<organism evidence="3 4">
    <name type="scientific">Funiculus sociatus GB2-A5</name>
    <dbReference type="NCBI Taxonomy" id="2933946"/>
    <lineage>
        <taxon>Bacteria</taxon>
        <taxon>Bacillati</taxon>
        <taxon>Cyanobacteriota</taxon>
        <taxon>Cyanophyceae</taxon>
        <taxon>Coleofasciculales</taxon>
        <taxon>Coleofasciculaceae</taxon>
        <taxon>Funiculus</taxon>
    </lineage>
</organism>